<reference evidence="2" key="1">
    <citation type="journal article" date="2019" name="Int. J. Syst. Evol. Microbiol.">
        <title>The Global Catalogue of Microorganisms (GCM) 10K type strain sequencing project: providing services to taxonomists for standard genome sequencing and annotation.</title>
        <authorList>
            <consortium name="The Broad Institute Genomics Platform"/>
            <consortium name="The Broad Institute Genome Sequencing Center for Infectious Disease"/>
            <person name="Wu L."/>
            <person name="Ma J."/>
        </authorList>
    </citation>
    <scope>NUCLEOTIDE SEQUENCE [LARGE SCALE GENOMIC DNA]</scope>
    <source>
        <strain evidence="2">JCM 16013</strain>
    </source>
</reference>
<protein>
    <submittedName>
        <fullName evidence="1">Uncharacterized protein</fullName>
    </submittedName>
</protein>
<dbReference type="Pfam" id="PF21813">
    <property type="entry name" value="DUF6882"/>
    <property type="match status" value="1"/>
</dbReference>
<proteinExistence type="predicted"/>
<organism evidence="1 2">
    <name type="scientific">Catenulispora subtropica</name>
    <dbReference type="NCBI Taxonomy" id="450798"/>
    <lineage>
        <taxon>Bacteria</taxon>
        <taxon>Bacillati</taxon>
        <taxon>Actinomycetota</taxon>
        <taxon>Actinomycetes</taxon>
        <taxon>Catenulisporales</taxon>
        <taxon>Catenulisporaceae</taxon>
        <taxon>Catenulispora</taxon>
    </lineage>
</organism>
<comment type="caution">
    <text evidence="1">The sequence shown here is derived from an EMBL/GenBank/DDBJ whole genome shotgun (WGS) entry which is preliminary data.</text>
</comment>
<gene>
    <name evidence="1" type="ORF">GCM10009838_01880</name>
</gene>
<dbReference type="InterPro" id="IPR049249">
    <property type="entry name" value="DUF6882"/>
</dbReference>
<dbReference type="EMBL" id="BAAAQM010000001">
    <property type="protein sequence ID" value="GAA1950365.1"/>
    <property type="molecule type" value="Genomic_DNA"/>
</dbReference>
<accession>A0ABP5BSQ4</accession>
<keyword evidence="2" id="KW-1185">Reference proteome</keyword>
<dbReference type="Proteomes" id="UP001499854">
    <property type="component" value="Unassembled WGS sequence"/>
</dbReference>
<evidence type="ECO:0000313" key="1">
    <source>
        <dbReference type="EMBL" id="GAA1950365.1"/>
    </source>
</evidence>
<sequence>MTSAFSDAFLRMAEPHAAWGMRQIEEFNEFLPIGPWTVNLDERRYRQSGRELRISVLGSFDTAEASWLWGWANPGFGKLPVVAAAEALRVFGQQHEVPEFSEELVDLSGFADPRYAAEMLAFGAMGVLRADGYIGVQANETGRLYMVPDDPQVPVAGPDPIALPRLLMSGSQFFNRSAFEVAAGYFHHFHLPWRQEGGTMYADLPGGATATVQFDQQGRIGAVSMGAISKESLGDRASG</sequence>
<dbReference type="RefSeq" id="WP_344654932.1">
    <property type="nucleotide sequence ID" value="NZ_BAAAQM010000001.1"/>
</dbReference>
<evidence type="ECO:0000313" key="2">
    <source>
        <dbReference type="Proteomes" id="UP001499854"/>
    </source>
</evidence>
<name>A0ABP5BSQ4_9ACTN</name>